<gene>
    <name evidence="2" type="ORF">S06H3_64682</name>
</gene>
<name>X1RJ14_9ZZZZ</name>
<evidence type="ECO:0000256" key="1">
    <source>
        <dbReference type="SAM" id="MobiDB-lite"/>
    </source>
</evidence>
<sequence length="69" mass="7388">DADGRTTWPDDGTGVTEYGSHAISSDGQGGAVIAWGSGKSMFKSERSYVQRIDSEGKLLWGEEGIRLNP</sequence>
<reference evidence="2" key="1">
    <citation type="journal article" date="2014" name="Front. Microbiol.">
        <title>High frequency of phylogenetically diverse reductive dehalogenase-homologous genes in deep subseafloor sedimentary metagenomes.</title>
        <authorList>
            <person name="Kawai M."/>
            <person name="Futagami T."/>
            <person name="Toyoda A."/>
            <person name="Takaki Y."/>
            <person name="Nishi S."/>
            <person name="Hori S."/>
            <person name="Arai W."/>
            <person name="Tsubouchi T."/>
            <person name="Morono Y."/>
            <person name="Uchiyama I."/>
            <person name="Ito T."/>
            <person name="Fujiyama A."/>
            <person name="Inagaki F."/>
            <person name="Takami H."/>
        </authorList>
    </citation>
    <scope>NUCLEOTIDE SEQUENCE</scope>
    <source>
        <strain evidence="2">Expedition CK06-06</strain>
    </source>
</reference>
<accession>X1RJ14</accession>
<proteinExistence type="predicted"/>
<protein>
    <submittedName>
        <fullName evidence="2">Uncharacterized protein</fullName>
    </submittedName>
</protein>
<evidence type="ECO:0000313" key="2">
    <source>
        <dbReference type="EMBL" id="GAI55539.1"/>
    </source>
</evidence>
<comment type="caution">
    <text evidence="2">The sequence shown here is derived from an EMBL/GenBank/DDBJ whole genome shotgun (WGS) entry which is preliminary data.</text>
</comment>
<dbReference type="AlphaFoldDB" id="X1RJ14"/>
<feature type="region of interest" description="Disordered" evidence="1">
    <location>
        <begin position="1"/>
        <end position="23"/>
    </location>
</feature>
<feature type="non-terminal residue" evidence="2">
    <location>
        <position position="1"/>
    </location>
</feature>
<dbReference type="EMBL" id="BARV01043288">
    <property type="protein sequence ID" value="GAI55539.1"/>
    <property type="molecule type" value="Genomic_DNA"/>
</dbReference>
<organism evidence="2">
    <name type="scientific">marine sediment metagenome</name>
    <dbReference type="NCBI Taxonomy" id="412755"/>
    <lineage>
        <taxon>unclassified sequences</taxon>
        <taxon>metagenomes</taxon>
        <taxon>ecological metagenomes</taxon>
    </lineage>
</organism>